<evidence type="ECO:0000256" key="3">
    <source>
        <dbReference type="ARBA" id="ARBA00022741"/>
    </source>
</evidence>
<keyword evidence="17" id="KW-1185">Reference proteome</keyword>
<dbReference type="InterPro" id="IPR036028">
    <property type="entry name" value="SH3-like_dom_sf"/>
</dbReference>
<dbReference type="SUPFAM" id="SSF56112">
    <property type="entry name" value="Protein kinase-like (PK-like)"/>
    <property type="match status" value="1"/>
</dbReference>
<dbReference type="InterPro" id="IPR011009">
    <property type="entry name" value="Kinase-like_dom_sf"/>
</dbReference>
<keyword evidence="3 11" id="KW-0547">Nucleotide-binding</keyword>
<dbReference type="InterPro" id="IPR017441">
    <property type="entry name" value="Protein_kinase_ATP_BS"/>
</dbReference>
<dbReference type="Proteomes" id="UP000663879">
    <property type="component" value="Unassembled WGS sequence"/>
</dbReference>
<evidence type="ECO:0000256" key="9">
    <source>
        <dbReference type="PROSITE-ProRule" id="PRU00191"/>
    </source>
</evidence>
<dbReference type="SMART" id="SM00252">
    <property type="entry name" value="SH2"/>
    <property type="match status" value="1"/>
</dbReference>
<dbReference type="PROSITE" id="PS00109">
    <property type="entry name" value="PROTEIN_KINASE_TYR"/>
    <property type="match status" value="1"/>
</dbReference>
<reference evidence="16" key="1">
    <citation type="submission" date="2021-02" db="EMBL/GenBank/DDBJ databases">
        <authorList>
            <person name="Nowell W R."/>
        </authorList>
    </citation>
    <scope>NUCLEOTIDE SEQUENCE</scope>
    <source>
        <strain evidence="16">Ploen Becks lab</strain>
    </source>
</reference>
<dbReference type="Gene3D" id="3.30.505.10">
    <property type="entry name" value="SH2 domain"/>
    <property type="match status" value="1"/>
</dbReference>
<evidence type="ECO:0000256" key="12">
    <source>
        <dbReference type="RuleBase" id="RU362096"/>
    </source>
</evidence>
<evidence type="ECO:0000259" key="14">
    <source>
        <dbReference type="PROSITE" id="PS50002"/>
    </source>
</evidence>
<dbReference type="PRINTS" id="PR00452">
    <property type="entry name" value="SH3DOMAIN"/>
</dbReference>
<dbReference type="InterPro" id="IPR000980">
    <property type="entry name" value="SH2"/>
</dbReference>
<comment type="catalytic activity">
    <reaction evidence="8 12">
        <text>L-tyrosyl-[protein] + ATP = O-phospho-L-tyrosyl-[protein] + ADP + H(+)</text>
        <dbReference type="Rhea" id="RHEA:10596"/>
        <dbReference type="Rhea" id="RHEA-COMP:10136"/>
        <dbReference type="Rhea" id="RHEA-COMP:20101"/>
        <dbReference type="ChEBI" id="CHEBI:15378"/>
        <dbReference type="ChEBI" id="CHEBI:30616"/>
        <dbReference type="ChEBI" id="CHEBI:46858"/>
        <dbReference type="ChEBI" id="CHEBI:61978"/>
        <dbReference type="ChEBI" id="CHEBI:456216"/>
        <dbReference type="EC" id="2.7.10.2"/>
    </reaction>
</comment>
<dbReference type="PRINTS" id="PR00109">
    <property type="entry name" value="TYRKINASE"/>
</dbReference>
<evidence type="ECO:0000256" key="5">
    <source>
        <dbReference type="ARBA" id="ARBA00022840"/>
    </source>
</evidence>
<name>A0A813RHZ7_9BILA</name>
<evidence type="ECO:0000256" key="8">
    <source>
        <dbReference type="ARBA" id="ARBA00051245"/>
    </source>
</evidence>
<evidence type="ECO:0000256" key="4">
    <source>
        <dbReference type="ARBA" id="ARBA00022777"/>
    </source>
</evidence>
<dbReference type="InterPro" id="IPR008266">
    <property type="entry name" value="Tyr_kinase_AS"/>
</dbReference>
<organism evidence="16 17">
    <name type="scientific">Brachionus calyciflorus</name>
    <dbReference type="NCBI Taxonomy" id="104777"/>
    <lineage>
        <taxon>Eukaryota</taxon>
        <taxon>Metazoa</taxon>
        <taxon>Spiralia</taxon>
        <taxon>Gnathifera</taxon>
        <taxon>Rotifera</taxon>
        <taxon>Eurotatoria</taxon>
        <taxon>Monogononta</taxon>
        <taxon>Pseudotrocha</taxon>
        <taxon>Ploima</taxon>
        <taxon>Brachionidae</taxon>
        <taxon>Brachionus</taxon>
    </lineage>
</organism>
<evidence type="ECO:0000313" key="17">
    <source>
        <dbReference type="Proteomes" id="UP000663879"/>
    </source>
</evidence>
<keyword evidence="1 10" id="KW-0728">SH3 domain</keyword>
<dbReference type="PROSITE" id="PS50001">
    <property type="entry name" value="SH2"/>
    <property type="match status" value="1"/>
</dbReference>
<feature type="binding site" evidence="11">
    <location>
        <position position="294"/>
    </location>
    <ligand>
        <name>ATP</name>
        <dbReference type="ChEBI" id="CHEBI:30616"/>
    </ligand>
</feature>
<dbReference type="PROSITE" id="PS00107">
    <property type="entry name" value="PROTEIN_KINASE_ATP"/>
    <property type="match status" value="1"/>
</dbReference>
<feature type="domain" description="Protein kinase" evidence="15">
    <location>
        <begin position="265"/>
        <end position="520"/>
    </location>
</feature>
<evidence type="ECO:0000256" key="7">
    <source>
        <dbReference type="ARBA" id="ARBA00023137"/>
    </source>
</evidence>
<accession>A0A813RHZ7</accession>
<dbReference type="CDD" id="cd00174">
    <property type="entry name" value="SH3"/>
    <property type="match status" value="1"/>
</dbReference>
<dbReference type="FunFam" id="1.10.510.10:FF:000318">
    <property type="entry name" value="Tyrosine-protein kinase"/>
    <property type="match status" value="1"/>
</dbReference>
<proteinExistence type="inferred from homology"/>
<dbReference type="Pfam" id="PF07714">
    <property type="entry name" value="PK_Tyr_Ser-Thr"/>
    <property type="match status" value="1"/>
</dbReference>
<comment type="similarity">
    <text evidence="12">Belongs to the protein kinase superfamily. Tyr protein kinase family.</text>
</comment>
<dbReference type="AlphaFoldDB" id="A0A813RHZ7"/>
<evidence type="ECO:0000313" key="16">
    <source>
        <dbReference type="EMBL" id="CAF0782316.1"/>
    </source>
</evidence>
<dbReference type="InterPro" id="IPR001245">
    <property type="entry name" value="Ser-Thr/Tyr_kinase_cat_dom"/>
</dbReference>
<evidence type="ECO:0000256" key="6">
    <source>
        <dbReference type="ARBA" id="ARBA00022999"/>
    </source>
</evidence>
<comment type="caution">
    <text evidence="16">The sequence shown here is derived from an EMBL/GenBank/DDBJ whole genome shotgun (WGS) entry which is preliminary data.</text>
</comment>
<keyword evidence="2 12" id="KW-0808">Transferase</keyword>
<dbReference type="InterPro" id="IPR020635">
    <property type="entry name" value="Tyr_kinase_cat_dom"/>
</dbReference>
<feature type="domain" description="SH2" evidence="13">
    <location>
        <begin position="148"/>
        <end position="240"/>
    </location>
</feature>
<dbReference type="PROSITE" id="PS50002">
    <property type="entry name" value="SH3"/>
    <property type="match status" value="1"/>
</dbReference>
<sequence length="538" mass="62201">MGNCLTKKPETAYIKKHLDSDSNHQRLPLHSRRNTQSNIIQDITRHVNQPYITSDDCSSSITRSTGASIISTNSEQSTRNKSNSYIALFDYEPRTNQDLELKKGDIIYVARQQQNGWWLVRSSLNPSRTGFVPSKYIASLDSLESKPWYFGHTKRMEAEKLLMHPNNHQGAFLIRESEGNNHAYSLSIRDGDIVKHYRIRRDQEQRYFISSRAIFKNLLELVAYYSQKANGLCTELGLPCIKEKPVTEGLTHSYNESFEIDRNLFRLDRKIGQGQFGDVWIAEFKVTKMKVAIKTLKEGMNPREFKAEAELMRRITHPKLIQLYGLCTTEEPIFIITELMINGSLLDYLQTPVGKRLSFDTLIYIAAQIADGMAYLESENFIHRDLAARNVLVGENNEVKVADFGLARVVKDANIYAAKEGTKFPIKWTAPEAAIFNKFSIKSDVWSFGIVLTEIVTRGRTPYPSMTNQEVLQQVSRKYRMPKPSECEDKLYQIMLCCWKEKSEERPTFEYLKNKLENYFDEDDKQYRDTNQPNHGMR</sequence>
<evidence type="ECO:0000259" key="15">
    <source>
        <dbReference type="PROSITE" id="PS50011"/>
    </source>
</evidence>
<dbReference type="Pfam" id="PF00018">
    <property type="entry name" value="SH3_1"/>
    <property type="match status" value="1"/>
</dbReference>
<dbReference type="PANTHER" id="PTHR24418">
    <property type="entry name" value="TYROSINE-PROTEIN KINASE"/>
    <property type="match status" value="1"/>
</dbReference>
<dbReference type="GO" id="GO:0004715">
    <property type="term" value="F:non-membrane spanning protein tyrosine kinase activity"/>
    <property type="evidence" value="ECO:0007669"/>
    <property type="project" value="UniProtKB-EC"/>
</dbReference>
<evidence type="ECO:0000259" key="13">
    <source>
        <dbReference type="PROSITE" id="PS50001"/>
    </source>
</evidence>
<dbReference type="InterPro" id="IPR036860">
    <property type="entry name" value="SH2_dom_sf"/>
</dbReference>
<dbReference type="Gene3D" id="2.30.30.40">
    <property type="entry name" value="SH3 Domains"/>
    <property type="match status" value="1"/>
</dbReference>
<evidence type="ECO:0000256" key="1">
    <source>
        <dbReference type="ARBA" id="ARBA00022443"/>
    </source>
</evidence>
<dbReference type="PROSITE" id="PS50011">
    <property type="entry name" value="PROTEIN_KINASE_DOM"/>
    <property type="match status" value="1"/>
</dbReference>
<protein>
    <recommendedName>
        <fullName evidence="12">Tyrosine-protein kinase</fullName>
        <ecNumber evidence="12">2.7.10.2</ecNumber>
    </recommendedName>
</protein>
<dbReference type="Gene3D" id="1.10.510.10">
    <property type="entry name" value="Transferase(Phosphotransferase) domain 1"/>
    <property type="match status" value="1"/>
</dbReference>
<keyword evidence="4 12" id="KW-0418">Kinase</keyword>
<keyword evidence="7 12" id="KW-0829">Tyrosine-protein kinase</keyword>
<dbReference type="SUPFAM" id="SSF55550">
    <property type="entry name" value="SH2 domain"/>
    <property type="match status" value="1"/>
</dbReference>
<dbReference type="SMART" id="SM00326">
    <property type="entry name" value="SH3"/>
    <property type="match status" value="1"/>
</dbReference>
<evidence type="ECO:0000256" key="2">
    <source>
        <dbReference type="ARBA" id="ARBA00022679"/>
    </source>
</evidence>
<gene>
    <name evidence="16" type="ORF">OXX778_LOCUS5529</name>
</gene>
<keyword evidence="6 9" id="KW-0727">SH2 domain</keyword>
<dbReference type="Pfam" id="PF00017">
    <property type="entry name" value="SH2"/>
    <property type="match status" value="1"/>
</dbReference>
<feature type="domain" description="SH3" evidence="14">
    <location>
        <begin position="80"/>
        <end position="142"/>
    </location>
</feature>
<dbReference type="InterPro" id="IPR000719">
    <property type="entry name" value="Prot_kinase_dom"/>
</dbReference>
<dbReference type="InterPro" id="IPR050198">
    <property type="entry name" value="Non-receptor_tyrosine_kinases"/>
</dbReference>
<dbReference type="SUPFAM" id="SSF50044">
    <property type="entry name" value="SH3-domain"/>
    <property type="match status" value="1"/>
</dbReference>
<dbReference type="FunFam" id="3.30.200.20:FF:000053">
    <property type="entry name" value="Tyrosine-protein kinase"/>
    <property type="match status" value="1"/>
</dbReference>
<dbReference type="SMART" id="SM00219">
    <property type="entry name" value="TyrKc"/>
    <property type="match status" value="1"/>
</dbReference>
<dbReference type="EC" id="2.7.10.2" evidence="12"/>
<evidence type="ECO:0000256" key="11">
    <source>
        <dbReference type="PROSITE-ProRule" id="PRU10141"/>
    </source>
</evidence>
<dbReference type="GO" id="GO:0005524">
    <property type="term" value="F:ATP binding"/>
    <property type="evidence" value="ECO:0007669"/>
    <property type="project" value="UniProtKB-UniRule"/>
</dbReference>
<dbReference type="InterPro" id="IPR001452">
    <property type="entry name" value="SH3_domain"/>
</dbReference>
<dbReference type="EMBL" id="CAJNOC010000608">
    <property type="protein sequence ID" value="CAF0782316.1"/>
    <property type="molecule type" value="Genomic_DNA"/>
</dbReference>
<keyword evidence="5 11" id="KW-0067">ATP-binding</keyword>
<dbReference type="PRINTS" id="PR00401">
    <property type="entry name" value="SH2DOMAIN"/>
</dbReference>
<evidence type="ECO:0000256" key="10">
    <source>
        <dbReference type="PROSITE-ProRule" id="PRU00192"/>
    </source>
</evidence>
<dbReference type="OrthoDB" id="28230at2759"/>